<keyword evidence="3" id="KW-0843">Virulence</keyword>
<dbReference type="PROSITE" id="PS51782">
    <property type="entry name" value="LYSM"/>
    <property type="match status" value="8"/>
</dbReference>
<feature type="chain" id="PRO_5001704788" evidence="5">
    <location>
        <begin position="21"/>
        <end position="994"/>
    </location>
</feature>
<protein>
    <submittedName>
        <fullName evidence="7">Carbohydrate-binding module family 50 protein</fullName>
    </submittedName>
</protein>
<accession>A0A074YWS5</accession>
<dbReference type="Proteomes" id="UP000030641">
    <property type="component" value="Unassembled WGS sequence"/>
</dbReference>
<dbReference type="Pfam" id="PF01476">
    <property type="entry name" value="LysM"/>
    <property type="match status" value="2"/>
</dbReference>
<dbReference type="GeneID" id="25365774"/>
<evidence type="ECO:0000256" key="1">
    <source>
        <dbReference type="ARBA" id="ARBA00022669"/>
    </source>
</evidence>
<feature type="domain" description="LysM" evidence="6">
    <location>
        <begin position="878"/>
        <end position="924"/>
    </location>
</feature>
<evidence type="ECO:0000313" key="7">
    <source>
        <dbReference type="EMBL" id="KEQ98602.1"/>
    </source>
</evidence>
<dbReference type="AlphaFoldDB" id="A0A074YWS5"/>
<dbReference type="PANTHER" id="PTHR34997">
    <property type="entry name" value="AM15"/>
    <property type="match status" value="1"/>
</dbReference>
<feature type="domain" description="LysM" evidence="6">
    <location>
        <begin position="704"/>
        <end position="752"/>
    </location>
</feature>
<dbReference type="OrthoDB" id="5985073at2759"/>
<dbReference type="OMA" id="AYCVGRS"/>
<gene>
    <name evidence="7" type="ORF">AUEXF2481DRAFT_37126</name>
</gene>
<dbReference type="InterPro" id="IPR036779">
    <property type="entry name" value="LysM_dom_sf"/>
</dbReference>
<evidence type="ECO:0000256" key="4">
    <source>
        <dbReference type="SAM" id="MobiDB-lite"/>
    </source>
</evidence>
<dbReference type="InterPro" id="IPR052210">
    <property type="entry name" value="LysM1-like"/>
</dbReference>
<dbReference type="CDD" id="cd00118">
    <property type="entry name" value="LysM"/>
    <property type="match status" value="4"/>
</dbReference>
<feature type="domain" description="LysM" evidence="6">
    <location>
        <begin position="270"/>
        <end position="318"/>
    </location>
</feature>
<evidence type="ECO:0000313" key="8">
    <source>
        <dbReference type="Proteomes" id="UP000030641"/>
    </source>
</evidence>
<organism evidence="7 8">
    <name type="scientific">Aureobasidium subglaciale (strain EXF-2481)</name>
    <name type="common">Aureobasidium pullulans var. subglaciale</name>
    <dbReference type="NCBI Taxonomy" id="1043005"/>
    <lineage>
        <taxon>Eukaryota</taxon>
        <taxon>Fungi</taxon>
        <taxon>Dikarya</taxon>
        <taxon>Ascomycota</taxon>
        <taxon>Pezizomycotina</taxon>
        <taxon>Dothideomycetes</taxon>
        <taxon>Dothideomycetidae</taxon>
        <taxon>Dothideales</taxon>
        <taxon>Saccotheciaceae</taxon>
        <taxon>Aureobasidium</taxon>
    </lineage>
</organism>
<dbReference type="SMART" id="SM00257">
    <property type="entry name" value="LysM"/>
    <property type="match status" value="4"/>
</dbReference>
<feature type="domain" description="LysM" evidence="6">
    <location>
        <begin position="622"/>
        <end position="668"/>
    </location>
</feature>
<dbReference type="HOGENOM" id="CLU_010591_5_0_1"/>
<feature type="domain" description="LysM" evidence="6">
    <location>
        <begin position="552"/>
        <end position="598"/>
    </location>
</feature>
<sequence length="994" mass="104844">MALPPFLLLVFLAFLGSAAADAEHNSFQIINLSSLPVLSAGCVAALTNNITCSFIEVGGSLYQQTENLTTQYLDQLCTSECADSIFDYRANVLEACDNDVYNDTSNATQYQSASGGAYSPIVLPDYYFTNYRQRCTKDSSGGYCYQHLLSSNTQDECDECGLKMFRAELENGYFYNEALASDYSSLTSSCSVTNLPFTSPPSVVIASNTAASPSPTCAGRLVDIPSGSTCDAVAAANNISTWQLLSTNGLIGGCVDFPTSGALCVSGTCKTHKVEPGEDCLQLVYQFGMTITQLRTWNPNLSPDCGNFDTVVGHQICVSNPSNFTMPTNTRALSTTAPTVAASVPTDIVDGTNLNCGQYYHINEGDTCAHISVAKAISLDDFYFLNPEINSNCTNLYLNYSYCVQPVGDISSYAGYGIGAVTSGVTEVSSTKVTGTPTAFDTLPDATMATLNVEPTSGYLFALANGTRGDCEEYTDNIYGAVDCAYINPGVATTDLTSWNPSLSPYSCTLVNETRYCTILGDAYVYANYTEDTPYTPGPANAAKSSTASCYSWYSVQSGDNCSSIEAEFGINLAQFYHWNPSINQDCTGLQEVAAYCVLGEDLPEGSPPGPTQVGIASDCQDYYVVESGDGCQSIADASQITVTQLEAWNPAIGSDCKNLQPGYALCVGTKSSAITTSSKSSATATQTCATAPGPTQSGIACQCTKFVQQKDGHYCGDLASENDITLDQFYKLNPGVGDNCQFLVAGNWYCVASPSSTAPSTSKNPTSPTSSKAPTQTCAAAPGPAQTGMPCDCSRYVQQTNGKYCGDLASDAGITLDQFYKLNPAVGNSCQYLVGGDYYCVATSSATKPTSTSKAASPTCATAPGPTQTGVPCGCTKFIQQTTGKYCGDLASSASITLDQFYAWNPAVGTSCQFLAAGNYYCVAAPACVKAPGPSQSGMPCYCKQFVQQTSGKYCGDLAGDNGITLTQFYAWNPAVGDECQYLVGGDYYCVSA</sequence>
<keyword evidence="1" id="KW-0147">Chitin-binding</keyword>
<dbReference type="SUPFAM" id="SSF54106">
    <property type="entry name" value="LysM domain"/>
    <property type="match status" value="3"/>
</dbReference>
<dbReference type="EMBL" id="KL584752">
    <property type="protein sequence ID" value="KEQ98602.1"/>
    <property type="molecule type" value="Genomic_DNA"/>
</dbReference>
<evidence type="ECO:0000256" key="5">
    <source>
        <dbReference type="SAM" id="SignalP"/>
    </source>
</evidence>
<dbReference type="RefSeq" id="XP_013346903.1">
    <property type="nucleotide sequence ID" value="XM_013491449.1"/>
</dbReference>
<dbReference type="GO" id="GO:0008061">
    <property type="term" value="F:chitin binding"/>
    <property type="evidence" value="ECO:0007669"/>
    <property type="project" value="UniProtKB-KW"/>
</dbReference>
<dbReference type="InParanoid" id="A0A074YWS5"/>
<reference evidence="7 8" key="1">
    <citation type="journal article" date="2014" name="BMC Genomics">
        <title>Genome sequencing of four Aureobasidium pullulans varieties: biotechnological potential, stress tolerance, and description of new species.</title>
        <authorList>
            <person name="Gostin Ar C."/>
            <person name="Ohm R.A."/>
            <person name="Kogej T."/>
            <person name="Sonjak S."/>
            <person name="Turk M."/>
            <person name="Zajc J."/>
            <person name="Zalar P."/>
            <person name="Grube M."/>
            <person name="Sun H."/>
            <person name="Han J."/>
            <person name="Sharma A."/>
            <person name="Chiniquy J."/>
            <person name="Ngan C.Y."/>
            <person name="Lipzen A."/>
            <person name="Barry K."/>
            <person name="Grigoriev I.V."/>
            <person name="Gunde-Cimerman N."/>
        </authorList>
    </citation>
    <scope>NUCLEOTIDE SEQUENCE [LARGE SCALE GENOMIC DNA]</scope>
    <source>
        <strain evidence="7 8">EXF-2481</strain>
    </source>
</reference>
<dbReference type="Gene3D" id="3.10.350.10">
    <property type="entry name" value="LysM domain"/>
    <property type="match status" value="8"/>
</dbReference>
<dbReference type="STRING" id="1043005.A0A074YWS5"/>
<keyword evidence="2 5" id="KW-0732">Signal</keyword>
<dbReference type="InterPro" id="IPR018392">
    <property type="entry name" value="LysM"/>
</dbReference>
<feature type="domain" description="LysM" evidence="6">
    <location>
        <begin position="358"/>
        <end position="404"/>
    </location>
</feature>
<evidence type="ECO:0000256" key="3">
    <source>
        <dbReference type="ARBA" id="ARBA00023026"/>
    </source>
</evidence>
<feature type="region of interest" description="Disordered" evidence="4">
    <location>
        <begin position="756"/>
        <end position="786"/>
    </location>
</feature>
<name>A0A074YWS5_AURSE</name>
<evidence type="ECO:0000256" key="2">
    <source>
        <dbReference type="ARBA" id="ARBA00022729"/>
    </source>
</evidence>
<feature type="domain" description="LysM" evidence="6">
    <location>
        <begin position="946"/>
        <end position="992"/>
    </location>
</feature>
<keyword evidence="8" id="KW-1185">Reference proteome</keyword>
<dbReference type="PANTHER" id="PTHR34997:SF2">
    <property type="entry name" value="LYSM DOMAIN-CONTAINING PROTEIN-RELATED"/>
    <property type="match status" value="1"/>
</dbReference>
<feature type="signal peptide" evidence="5">
    <location>
        <begin position="1"/>
        <end position="20"/>
    </location>
</feature>
<feature type="domain" description="LysM" evidence="6">
    <location>
        <begin position="795"/>
        <end position="842"/>
    </location>
</feature>
<proteinExistence type="predicted"/>
<evidence type="ECO:0000259" key="6">
    <source>
        <dbReference type="PROSITE" id="PS51782"/>
    </source>
</evidence>
<feature type="compositionally biased region" description="Low complexity" evidence="4">
    <location>
        <begin position="756"/>
        <end position="776"/>
    </location>
</feature>